<keyword evidence="8" id="KW-0547">Nucleotide-binding</keyword>
<dbReference type="Proteomes" id="UP000001568">
    <property type="component" value="Chromosome 5"/>
</dbReference>
<dbReference type="GO" id="GO:0035556">
    <property type="term" value="P:intracellular signal transduction"/>
    <property type="evidence" value="ECO:0007669"/>
    <property type="project" value="TreeGrafter"/>
</dbReference>
<dbReference type="Gene3D" id="3.30.200.20">
    <property type="entry name" value="Phosphorylase Kinase, domain 1"/>
    <property type="match status" value="1"/>
</dbReference>
<dbReference type="SMART" id="SM01331">
    <property type="entry name" value="DUF3635"/>
    <property type="match status" value="1"/>
</dbReference>
<evidence type="ECO:0000256" key="4">
    <source>
        <dbReference type="ARBA" id="ARBA00022454"/>
    </source>
</evidence>
<reference evidence="14 15" key="1">
    <citation type="journal article" date="2007" name="Proc. Natl. Acad. Sci. U.S.A.">
        <title>The tiny eukaryote Ostreococcus provides genomic insights into the paradox of plankton speciation.</title>
        <authorList>
            <person name="Palenik B."/>
            <person name="Grimwood J."/>
            <person name="Aerts A."/>
            <person name="Rouze P."/>
            <person name="Salamov A."/>
            <person name="Putnam N."/>
            <person name="Dupont C."/>
            <person name="Jorgensen R."/>
            <person name="Derelle E."/>
            <person name="Rombauts S."/>
            <person name="Zhou K."/>
            <person name="Otillar R."/>
            <person name="Merchant S.S."/>
            <person name="Podell S."/>
            <person name="Gaasterland T."/>
            <person name="Napoli C."/>
            <person name="Gendler K."/>
            <person name="Manuell A."/>
            <person name="Tai V."/>
            <person name="Vallon O."/>
            <person name="Piganeau G."/>
            <person name="Jancek S."/>
            <person name="Heijde M."/>
            <person name="Jabbari K."/>
            <person name="Bowler C."/>
            <person name="Lohr M."/>
            <person name="Robbens S."/>
            <person name="Werner G."/>
            <person name="Dubchak I."/>
            <person name="Pazour G.J."/>
            <person name="Ren Q."/>
            <person name="Paulsen I."/>
            <person name="Delwiche C."/>
            <person name="Schmutz J."/>
            <person name="Rokhsar D."/>
            <person name="Van de Peer Y."/>
            <person name="Moreau H."/>
            <person name="Grigoriev I.V."/>
        </authorList>
    </citation>
    <scope>NUCLEOTIDE SEQUENCE [LARGE SCALE GENOMIC DNA]</scope>
    <source>
        <strain evidence="14 15">CCE9901</strain>
    </source>
</reference>
<dbReference type="AlphaFoldDB" id="A4RXX1"/>
<dbReference type="EC" id="2.7.11.1" evidence="3"/>
<dbReference type="InterPro" id="IPR024604">
    <property type="entry name" value="GSG2_C"/>
</dbReference>
<keyword evidence="9" id="KW-0418">Kinase</keyword>
<dbReference type="PANTHER" id="PTHR24419:SF18">
    <property type="entry name" value="SERINE_THREONINE-PROTEIN KINASE HASPIN"/>
    <property type="match status" value="1"/>
</dbReference>
<dbReference type="Pfam" id="PF12330">
    <property type="entry name" value="Haspin_kinase"/>
    <property type="match status" value="1"/>
</dbReference>
<dbReference type="eggNOG" id="KOG2464">
    <property type="taxonomic scope" value="Eukaryota"/>
</dbReference>
<dbReference type="Gramene" id="ABO96119">
    <property type="protein sequence ID" value="ABO96119"/>
    <property type="gene ID" value="OSTLU_38502"/>
</dbReference>
<comment type="catalytic activity">
    <reaction evidence="11">
        <text>L-threonyl-[protein] + ATP = O-phospho-L-threonyl-[protein] + ADP + H(+)</text>
        <dbReference type="Rhea" id="RHEA:46608"/>
        <dbReference type="Rhea" id="RHEA-COMP:11060"/>
        <dbReference type="Rhea" id="RHEA-COMP:11605"/>
        <dbReference type="ChEBI" id="CHEBI:15378"/>
        <dbReference type="ChEBI" id="CHEBI:30013"/>
        <dbReference type="ChEBI" id="CHEBI:30616"/>
        <dbReference type="ChEBI" id="CHEBI:61977"/>
        <dbReference type="ChEBI" id="CHEBI:456216"/>
        <dbReference type="EC" id="2.7.11.1"/>
    </reaction>
</comment>
<evidence type="ECO:0000256" key="2">
    <source>
        <dbReference type="ARBA" id="ARBA00004496"/>
    </source>
</evidence>
<keyword evidence="7" id="KW-0808">Transferase</keyword>
<accession>A4RXX1</accession>
<comment type="subcellular location">
    <subcellularLocation>
        <location evidence="1">Chromosome</location>
    </subcellularLocation>
    <subcellularLocation>
        <location evidence="2">Cytoplasm</location>
    </subcellularLocation>
</comment>
<dbReference type="InterPro" id="IPR011009">
    <property type="entry name" value="Kinase-like_dom_sf"/>
</dbReference>
<dbReference type="FunFam" id="1.10.510.10:FF:000401">
    <property type="entry name" value="serine/threonine-protein kinase haspin"/>
    <property type="match status" value="1"/>
</dbReference>
<evidence type="ECO:0000259" key="13">
    <source>
        <dbReference type="PROSITE" id="PS50011"/>
    </source>
</evidence>
<dbReference type="PANTHER" id="PTHR24419">
    <property type="entry name" value="INTERLEUKIN-1 RECEPTOR-ASSOCIATED KINASE"/>
    <property type="match status" value="1"/>
</dbReference>
<evidence type="ECO:0000313" key="14">
    <source>
        <dbReference type="EMBL" id="ABO96119.1"/>
    </source>
</evidence>
<evidence type="ECO:0000256" key="11">
    <source>
        <dbReference type="ARBA" id="ARBA00047899"/>
    </source>
</evidence>
<evidence type="ECO:0000256" key="12">
    <source>
        <dbReference type="ARBA" id="ARBA00048679"/>
    </source>
</evidence>
<dbReference type="RefSeq" id="XP_001417826.1">
    <property type="nucleotide sequence ID" value="XM_001417789.1"/>
</dbReference>
<keyword evidence="5" id="KW-0963">Cytoplasm</keyword>
<dbReference type="GeneID" id="5001721"/>
<evidence type="ECO:0000256" key="3">
    <source>
        <dbReference type="ARBA" id="ARBA00012513"/>
    </source>
</evidence>
<dbReference type="GO" id="GO:0005524">
    <property type="term" value="F:ATP binding"/>
    <property type="evidence" value="ECO:0007669"/>
    <property type="project" value="UniProtKB-KW"/>
</dbReference>
<protein>
    <recommendedName>
        <fullName evidence="3">non-specific serine/threonine protein kinase</fullName>
        <ecNumber evidence="3">2.7.11.1</ecNumber>
    </recommendedName>
</protein>
<keyword evidence="10" id="KW-0067">ATP-binding</keyword>
<keyword evidence="4" id="KW-0158">Chromosome</keyword>
<organism evidence="14 15">
    <name type="scientific">Ostreococcus lucimarinus (strain CCE9901)</name>
    <dbReference type="NCBI Taxonomy" id="436017"/>
    <lineage>
        <taxon>Eukaryota</taxon>
        <taxon>Viridiplantae</taxon>
        <taxon>Chlorophyta</taxon>
        <taxon>Mamiellophyceae</taxon>
        <taxon>Mamiellales</taxon>
        <taxon>Bathycoccaceae</taxon>
        <taxon>Ostreococcus</taxon>
    </lineage>
</organism>
<evidence type="ECO:0000256" key="1">
    <source>
        <dbReference type="ARBA" id="ARBA00004286"/>
    </source>
</evidence>
<evidence type="ECO:0000256" key="7">
    <source>
        <dbReference type="ARBA" id="ARBA00022679"/>
    </source>
</evidence>
<dbReference type="GO" id="GO:0005634">
    <property type="term" value="C:nucleus"/>
    <property type="evidence" value="ECO:0007669"/>
    <property type="project" value="TreeGrafter"/>
</dbReference>
<sequence length="327" mass="36607">MSSLIKSYVKHGVKKIGEGTYGEAYRGEDGVVMKIVPMGGDALVNGEVQMGPGEIRSETSILKALTALRDHEADENAKNFTDGFIRLLDASVCRGPYSKKLLEAWDKYASTGASENEKPDDLPSNQLYISFACDDGGTDLEHFELRSMTETVAMLFQIVVALSVAEEASQFEHRDLHWGNVLIKRTRTKQKRAKLNGVELNIQTSGLDVTIIDFTLSRLTTEDGDAFCDLNADPELFAGPKGHCQSETYRRMKRVTKGKWNKYCPKTNALWLHYLADTVLEQKDFNVTAEDKQRLVAFRKRALDYKSAGEIVFDELFSGIWTSGKKN</sequence>
<dbReference type="SUPFAM" id="SSF56112">
    <property type="entry name" value="Protein kinase-like (PK-like)"/>
    <property type="match status" value="1"/>
</dbReference>
<dbReference type="GO" id="GO:0072354">
    <property type="term" value="F:histone H3T3 kinase activity"/>
    <property type="evidence" value="ECO:0007669"/>
    <property type="project" value="TreeGrafter"/>
</dbReference>
<evidence type="ECO:0000256" key="10">
    <source>
        <dbReference type="ARBA" id="ARBA00022840"/>
    </source>
</evidence>
<dbReference type="GO" id="GO:0005694">
    <property type="term" value="C:chromosome"/>
    <property type="evidence" value="ECO:0007669"/>
    <property type="project" value="UniProtKB-SubCell"/>
</dbReference>
<dbReference type="Gene3D" id="1.10.510.10">
    <property type="entry name" value="Transferase(Phosphotransferase) domain 1"/>
    <property type="match status" value="1"/>
</dbReference>
<dbReference type="OrthoDB" id="21018at2759"/>
<name>A4RXX1_OSTLU</name>
<dbReference type="EMBL" id="CP000585">
    <property type="protein sequence ID" value="ABO96119.1"/>
    <property type="molecule type" value="Genomic_DNA"/>
</dbReference>
<evidence type="ECO:0000256" key="9">
    <source>
        <dbReference type="ARBA" id="ARBA00022777"/>
    </source>
</evidence>
<dbReference type="OMA" id="GNWEGRY"/>
<evidence type="ECO:0000313" key="15">
    <source>
        <dbReference type="Proteomes" id="UP000001568"/>
    </source>
</evidence>
<dbReference type="KEGG" id="olu:OSTLU_38502"/>
<dbReference type="STRING" id="436017.A4RXX1"/>
<evidence type="ECO:0000256" key="8">
    <source>
        <dbReference type="ARBA" id="ARBA00022741"/>
    </source>
</evidence>
<comment type="catalytic activity">
    <reaction evidence="12">
        <text>L-seryl-[protein] + ATP = O-phospho-L-seryl-[protein] + ADP + H(+)</text>
        <dbReference type="Rhea" id="RHEA:17989"/>
        <dbReference type="Rhea" id="RHEA-COMP:9863"/>
        <dbReference type="Rhea" id="RHEA-COMP:11604"/>
        <dbReference type="ChEBI" id="CHEBI:15378"/>
        <dbReference type="ChEBI" id="CHEBI:29999"/>
        <dbReference type="ChEBI" id="CHEBI:30616"/>
        <dbReference type="ChEBI" id="CHEBI:83421"/>
        <dbReference type="ChEBI" id="CHEBI:456216"/>
        <dbReference type="EC" id="2.7.11.1"/>
    </reaction>
</comment>
<dbReference type="GO" id="GO:0000278">
    <property type="term" value="P:mitotic cell cycle"/>
    <property type="evidence" value="ECO:0007669"/>
    <property type="project" value="TreeGrafter"/>
</dbReference>
<dbReference type="GO" id="GO:0005737">
    <property type="term" value="C:cytoplasm"/>
    <property type="evidence" value="ECO:0007669"/>
    <property type="project" value="UniProtKB-SubCell"/>
</dbReference>
<evidence type="ECO:0000256" key="6">
    <source>
        <dbReference type="ARBA" id="ARBA00022527"/>
    </source>
</evidence>
<keyword evidence="6" id="KW-0723">Serine/threonine-protein kinase</keyword>
<proteinExistence type="predicted"/>
<feature type="domain" description="Protein kinase" evidence="13">
    <location>
        <begin position="10"/>
        <end position="327"/>
    </location>
</feature>
<dbReference type="InterPro" id="IPR000719">
    <property type="entry name" value="Prot_kinase_dom"/>
</dbReference>
<evidence type="ECO:0000256" key="5">
    <source>
        <dbReference type="ARBA" id="ARBA00022490"/>
    </source>
</evidence>
<keyword evidence="15" id="KW-1185">Reference proteome</keyword>
<gene>
    <name evidence="14" type="ORF">OSTLU_38502</name>
</gene>
<dbReference type="PROSITE" id="PS50011">
    <property type="entry name" value="PROTEIN_KINASE_DOM"/>
    <property type="match status" value="1"/>
</dbReference>
<dbReference type="HOGENOM" id="CLU_019002_0_0_1"/>